<keyword evidence="2" id="KW-1185">Reference proteome</keyword>
<dbReference type="RefSeq" id="XP_022254433.1">
    <property type="nucleotide sequence ID" value="XM_022398725.1"/>
</dbReference>
<organism evidence="2 4">
    <name type="scientific">Limulus polyphemus</name>
    <name type="common">Atlantic horseshoe crab</name>
    <dbReference type="NCBI Taxonomy" id="6850"/>
    <lineage>
        <taxon>Eukaryota</taxon>
        <taxon>Metazoa</taxon>
        <taxon>Ecdysozoa</taxon>
        <taxon>Arthropoda</taxon>
        <taxon>Chelicerata</taxon>
        <taxon>Merostomata</taxon>
        <taxon>Xiphosura</taxon>
        <taxon>Limulidae</taxon>
        <taxon>Limulus</taxon>
    </lineage>
</organism>
<protein>
    <submittedName>
        <fullName evidence="3 4">Uncharacterized protein LOC111088480</fullName>
    </submittedName>
</protein>
<dbReference type="Proteomes" id="UP000694941">
    <property type="component" value="Unplaced"/>
</dbReference>
<feature type="compositionally biased region" description="Polar residues" evidence="1">
    <location>
        <begin position="249"/>
        <end position="258"/>
    </location>
</feature>
<dbReference type="RefSeq" id="XP_022254434.1">
    <property type="nucleotide sequence ID" value="XM_022398726.1"/>
</dbReference>
<feature type="compositionally biased region" description="Basic and acidic residues" evidence="1">
    <location>
        <begin position="238"/>
        <end position="248"/>
    </location>
</feature>
<evidence type="ECO:0000313" key="4">
    <source>
        <dbReference type="RefSeq" id="XP_022254434.1"/>
    </source>
</evidence>
<dbReference type="GeneID" id="111088480"/>
<feature type="compositionally biased region" description="Polar residues" evidence="1">
    <location>
        <begin position="328"/>
        <end position="341"/>
    </location>
</feature>
<feature type="region of interest" description="Disordered" evidence="1">
    <location>
        <begin position="238"/>
        <end position="287"/>
    </location>
</feature>
<accession>A0ABM1TEX8</accession>
<name>A0ABM1TEX8_LIMPO</name>
<gene>
    <name evidence="3 4" type="primary">LOC111088480</name>
</gene>
<feature type="region of interest" description="Disordered" evidence="1">
    <location>
        <begin position="304"/>
        <end position="348"/>
    </location>
</feature>
<evidence type="ECO:0000256" key="1">
    <source>
        <dbReference type="SAM" id="MobiDB-lite"/>
    </source>
</evidence>
<proteinExistence type="predicted"/>
<reference evidence="3 4" key="1">
    <citation type="submission" date="2025-05" db="UniProtKB">
        <authorList>
            <consortium name="RefSeq"/>
        </authorList>
    </citation>
    <scope>IDENTIFICATION</scope>
    <source>
        <tissue evidence="3 4">Muscle</tissue>
    </source>
</reference>
<evidence type="ECO:0000313" key="2">
    <source>
        <dbReference type="Proteomes" id="UP000694941"/>
    </source>
</evidence>
<evidence type="ECO:0000313" key="3">
    <source>
        <dbReference type="RefSeq" id="XP_022254433.1"/>
    </source>
</evidence>
<sequence length="390" mass="43356">METTTTSGHLHQCLHLPPGLTSQTLAVLIIKVLHCREMVCKQTRSQEILRQACKILLSEDDSELFPEKATLDVSSQTVCETLPDESSTHSKESCNVHSVSTQTFSSCISKKSQTNDFPVTKTYLTSSSPSGYEKLAVEAHSTSQTYHKAFMKDRSHPSDQTQEVGVQVKSVRFLKSLVNSLLTAIPLDEQMSPSLGPPKRRRTKSEDVQIMSIENVLLSNNIQKLELDGEFDKSRVSSLTSKHEHDVTNNETETSASTAIKHEKDHCVKTRNSPPSSTSSDDDRKLKKKSVKLFHGRPLIKGNHEPIIIPLNRSQSPPFPEDPRSTRDTISSNSVEPQGSHSKTKSPCLLTCVEPQKRFPEAETSGVSPPKKFRIFSQIAVEPNKDNETV</sequence>